<keyword evidence="3" id="KW-1185">Reference proteome</keyword>
<protein>
    <recommendedName>
        <fullName evidence="1">Baseplate protein J-like barrel domain-containing protein</fullName>
    </recommendedName>
</protein>
<feature type="domain" description="Baseplate protein J-like barrel" evidence="1">
    <location>
        <begin position="109"/>
        <end position="185"/>
    </location>
</feature>
<comment type="caution">
    <text evidence="2">The sequence shown here is derived from an EMBL/GenBank/DDBJ whole genome shotgun (WGS) entry which is preliminary data.</text>
</comment>
<dbReference type="EMBL" id="POTC01000006">
    <property type="protein sequence ID" value="POF63607.1"/>
    <property type="molecule type" value="Genomic_DNA"/>
</dbReference>
<dbReference type="RefSeq" id="WP_239019926.1">
    <property type="nucleotide sequence ID" value="NZ_NKUE01000013.1"/>
</dbReference>
<evidence type="ECO:0000313" key="2">
    <source>
        <dbReference type="EMBL" id="POF63607.1"/>
    </source>
</evidence>
<reference evidence="2 3" key="1">
    <citation type="submission" date="2018-01" db="EMBL/GenBank/DDBJ databases">
        <title>Draft Genome Sequence of Komagataeibacter maltaceti LMG 1529, a Vinegar Producing Acetic Acid Bacterium Isolated from Malt Vinegar Brewery Acetifiers.</title>
        <authorList>
            <person name="Zhang Q."/>
            <person name="Hollensteiner J."/>
            <person name="Poehlein A."/>
            <person name="Daniel R."/>
        </authorList>
    </citation>
    <scope>NUCLEOTIDE SEQUENCE [LARGE SCALE GENOMIC DNA]</scope>
    <source>
        <strain evidence="2 3">LMG 1529</strain>
    </source>
</reference>
<gene>
    <name evidence="2" type="ORF">KMAL_07870</name>
</gene>
<organism evidence="2 3">
    <name type="scientific">Novacetimonas maltaceti</name>
    <dbReference type="NCBI Taxonomy" id="1203393"/>
    <lineage>
        <taxon>Bacteria</taxon>
        <taxon>Pseudomonadati</taxon>
        <taxon>Pseudomonadota</taxon>
        <taxon>Alphaproteobacteria</taxon>
        <taxon>Acetobacterales</taxon>
        <taxon>Acetobacteraceae</taxon>
        <taxon>Novacetimonas</taxon>
    </lineage>
</organism>
<accession>A0A2S3W460</accession>
<proteinExistence type="predicted"/>
<name>A0A2S3W460_9PROT</name>
<dbReference type="InterPro" id="IPR006949">
    <property type="entry name" value="Barrel_Baseplate_J-like"/>
</dbReference>
<sequence length="405" mass="39750">MSVSSTTSVPSATLGATGFVAPAESDILTGVMADISAAFGGSLNTDLSTPQGQLASSLSAIIGDCNDAFAALANGVDPAFASGRMQDAIARIYFISRKAATATVVSCVCAGAAGTVVPAGTLVQDSAGYHYAATSAGTIPATGTLVMEFACTTTGPVSCPAGAISVYQAVAGLVSVTNTAAGVTGTDLEGRAAFEARRAATVAGNSIGSNAAILANILSVSGVTDAYVTDNPTSATVTTGGVAIAAHSVYASVVGGDASAIALAILHKKPPGCGYTGGTTVTVSDPNAAYTTAPSYAVSFDYATPTPIFIAVSIASSAGVPSDALTQIQAAVAAAFDGTDGGTRARIASRLYASRFYAGIAALGTWAQIVEITIGTAATPTGFTVQMDISQAPTLDPANITLALV</sequence>
<evidence type="ECO:0000313" key="3">
    <source>
        <dbReference type="Proteomes" id="UP000237344"/>
    </source>
</evidence>
<dbReference type="AlphaFoldDB" id="A0A2S3W460"/>
<dbReference type="Pfam" id="PF04865">
    <property type="entry name" value="Baseplate_J"/>
    <property type="match status" value="1"/>
</dbReference>
<dbReference type="Proteomes" id="UP000237344">
    <property type="component" value="Unassembled WGS sequence"/>
</dbReference>
<evidence type="ECO:0000259" key="1">
    <source>
        <dbReference type="Pfam" id="PF04865"/>
    </source>
</evidence>